<sequence>MRLCLCVYERSVVYLAAEITGGVDTVGKTVATSQLLYLRGMIDDKHEQQAVLLLFCTTLGAFSSPPCRGESHVLVFLVVPYFFHINFRSPFSFSNNFFFVLPWVAGHGYAVCTGHMPCALKTFKKLFALAIDNSPVYLRRRDKTFTNQPLSVP</sequence>
<dbReference type="EMBL" id="HE575324">
    <property type="protein sequence ID" value="CCC96095.1"/>
    <property type="molecule type" value="Genomic_DNA"/>
</dbReference>
<proteinExistence type="predicted"/>
<evidence type="ECO:0000313" key="1">
    <source>
        <dbReference type="EMBL" id="CCC96095.1"/>
    </source>
</evidence>
<name>G0V372_TRYCI</name>
<dbReference type="AlphaFoldDB" id="G0V372"/>
<dbReference type="VEuPathDB" id="TriTrypDB:TcIL3000.11.16050"/>
<gene>
    <name evidence="1" type="ORF">TCIL3000_11_16050</name>
</gene>
<organism evidence="1">
    <name type="scientific">Trypanosoma congolense (strain IL3000)</name>
    <dbReference type="NCBI Taxonomy" id="1068625"/>
    <lineage>
        <taxon>Eukaryota</taxon>
        <taxon>Discoba</taxon>
        <taxon>Euglenozoa</taxon>
        <taxon>Kinetoplastea</taxon>
        <taxon>Metakinetoplastina</taxon>
        <taxon>Trypanosomatida</taxon>
        <taxon>Trypanosomatidae</taxon>
        <taxon>Trypanosoma</taxon>
        <taxon>Nannomonas</taxon>
    </lineage>
</organism>
<accession>G0V372</accession>
<protein>
    <submittedName>
        <fullName evidence="1">Uncharacterized protein TCIL3000_11_16050</fullName>
    </submittedName>
</protein>
<reference evidence="1" key="1">
    <citation type="journal article" date="2012" name="Proc. Natl. Acad. Sci. U.S.A.">
        <title>Antigenic diversity is generated by distinct evolutionary mechanisms in African trypanosome species.</title>
        <authorList>
            <person name="Jackson A.P."/>
            <person name="Berry A."/>
            <person name="Aslett M."/>
            <person name="Allison H.C."/>
            <person name="Burton P."/>
            <person name="Vavrova-Anderson J."/>
            <person name="Brown R."/>
            <person name="Browne H."/>
            <person name="Corton N."/>
            <person name="Hauser H."/>
            <person name="Gamble J."/>
            <person name="Gilderthorp R."/>
            <person name="Marcello L."/>
            <person name="McQuillan J."/>
            <person name="Otto T.D."/>
            <person name="Quail M.A."/>
            <person name="Sanders M.J."/>
            <person name="van Tonder A."/>
            <person name="Ginger M.L."/>
            <person name="Field M.C."/>
            <person name="Barry J.D."/>
            <person name="Hertz-Fowler C."/>
            <person name="Berriman M."/>
        </authorList>
    </citation>
    <scope>NUCLEOTIDE SEQUENCE</scope>
    <source>
        <strain evidence="1">IL3000</strain>
    </source>
</reference>